<keyword evidence="1" id="KW-0732">Signal</keyword>
<feature type="chain" id="PRO_5036696148" evidence="1">
    <location>
        <begin position="30"/>
        <end position="183"/>
    </location>
</feature>
<dbReference type="RefSeq" id="XP_038066199.1">
    <property type="nucleotide sequence ID" value="XM_038210271.1"/>
</dbReference>
<name>A0A914ARX1_PATMI</name>
<evidence type="ECO:0000256" key="1">
    <source>
        <dbReference type="SAM" id="SignalP"/>
    </source>
</evidence>
<dbReference type="EnsemblMetazoa" id="XM_038210271.1">
    <property type="protein sequence ID" value="XP_038066199.1"/>
    <property type="gene ID" value="LOC119736232"/>
</dbReference>
<protein>
    <submittedName>
        <fullName evidence="2">Uncharacterized protein</fullName>
    </submittedName>
</protein>
<dbReference type="AlphaFoldDB" id="A0A914ARX1"/>
<dbReference type="OMA" id="FRICFEY"/>
<proteinExistence type="predicted"/>
<evidence type="ECO:0000313" key="3">
    <source>
        <dbReference type="Proteomes" id="UP000887568"/>
    </source>
</evidence>
<dbReference type="OrthoDB" id="10484559at2759"/>
<reference evidence="2" key="1">
    <citation type="submission" date="2022-11" db="UniProtKB">
        <authorList>
            <consortium name="EnsemblMetazoa"/>
        </authorList>
    </citation>
    <scope>IDENTIFICATION</scope>
</reference>
<keyword evidence="3" id="KW-1185">Reference proteome</keyword>
<accession>A0A914ARX1</accession>
<evidence type="ECO:0000313" key="2">
    <source>
        <dbReference type="EnsemblMetazoa" id="XP_038066199.1"/>
    </source>
</evidence>
<dbReference type="Proteomes" id="UP000887568">
    <property type="component" value="Unplaced"/>
</dbReference>
<organism evidence="2 3">
    <name type="scientific">Patiria miniata</name>
    <name type="common">Bat star</name>
    <name type="synonym">Asterina miniata</name>
    <dbReference type="NCBI Taxonomy" id="46514"/>
    <lineage>
        <taxon>Eukaryota</taxon>
        <taxon>Metazoa</taxon>
        <taxon>Echinodermata</taxon>
        <taxon>Eleutherozoa</taxon>
        <taxon>Asterozoa</taxon>
        <taxon>Asteroidea</taxon>
        <taxon>Valvatacea</taxon>
        <taxon>Valvatida</taxon>
        <taxon>Asterinidae</taxon>
        <taxon>Patiria</taxon>
    </lineage>
</organism>
<sequence length="183" mass="20488">MLVFSPSSNMAAMLTMSLMSLLLARGASGRDRRSPWVDGGRDTTYSHLGFYVRNVMCNTDGTQCSNTYTINDEGREIQQNFTYKKSPYELVFESSAHLGHIVLDMEQGNQDPFRICFEYQSTIPLTNGGVHIHKMRRCVENTFDGVDVPPDCLLPIAAQNVYVKDGDEEIRGTEVLYCAGVND</sequence>
<feature type="signal peptide" evidence="1">
    <location>
        <begin position="1"/>
        <end position="29"/>
    </location>
</feature>
<dbReference type="GeneID" id="119736232"/>